<keyword evidence="1" id="KW-1133">Transmembrane helix</keyword>
<evidence type="ECO:0000313" key="3">
    <source>
        <dbReference type="Proteomes" id="UP001142055"/>
    </source>
</evidence>
<sequence length="349" mass="41330">MYIKANDSNCIKLKQLFNESIKQDNSIFFAFQFNGERMLLFVNDADGNDQYNSLQFFNISTESLKSTHKLYIRSNDMEQLFPQSIQFVWPQLQSKFDLTLSKREPNMEHRNYSITSFIDEQNGDNLLFYRSTENSLSLNIETGQIHMIQTKNNDTTIMNQDRDREWPYQTYWPRLLSTSWQTDQEIWQLIQVGRFNPEQNSTSYYTAINGSIIDHGQFIPIKEWLKLCFNPTMTEYYVSKRMDECSNEAFNSWILAGFHFDEDTYLLTDHAILRLERLLYYQEDRSYPIERIDIDQWINCNGEWNGIDDDGSESRSLASTLTTIVICTLVLPGLIVYSLIYIFRKFHLI</sequence>
<dbReference type="AlphaFoldDB" id="A0A9Q0RK93"/>
<gene>
    <name evidence="2" type="ORF">RDWZM_004730</name>
</gene>
<protein>
    <submittedName>
        <fullName evidence="2">Uncharacterized protein</fullName>
    </submittedName>
</protein>
<comment type="caution">
    <text evidence="2">The sequence shown here is derived from an EMBL/GenBank/DDBJ whole genome shotgun (WGS) entry which is preliminary data.</text>
</comment>
<name>A0A9Q0RK93_BLOTA</name>
<keyword evidence="3" id="KW-1185">Reference proteome</keyword>
<reference evidence="2" key="1">
    <citation type="submission" date="2022-12" db="EMBL/GenBank/DDBJ databases">
        <title>Genome assemblies of Blomia tropicalis.</title>
        <authorList>
            <person name="Cui Y."/>
        </authorList>
    </citation>
    <scope>NUCLEOTIDE SEQUENCE</scope>
    <source>
        <tissue evidence="2">Adult mites</tissue>
    </source>
</reference>
<keyword evidence="1" id="KW-0472">Membrane</keyword>
<dbReference type="Proteomes" id="UP001142055">
    <property type="component" value="Chromosome 2"/>
</dbReference>
<organism evidence="2 3">
    <name type="scientific">Blomia tropicalis</name>
    <name type="common">Mite</name>
    <dbReference type="NCBI Taxonomy" id="40697"/>
    <lineage>
        <taxon>Eukaryota</taxon>
        <taxon>Metazoa</taxon>
        <taxon>Ecdysozoa</taxon>
        <taxon>Arthropoda</taxon>
        <taxon>Chelicerata</taxon>
        <taxon>Arachnida</taxon>
        <taxon>Acari</taxon>
        <taxon>Acariformes</taxon>
        <taxon>Sarcoptiformes</taxon>
        <taxon>Astigmata</taxon>
        <taxon>Glycyphagoidea</taxon>
        <taxon>Echimyopodidae</taxon>
        <taxon>Blomia</taxon>
    </lineage>
</organism>
<evidence type="ECO:0000313" key="2">
    <source>
        <dbReference type="EMBL" id="KAJ6218918.1"/>
    </source>
</evidence>
<evidence type="ECO:0000256" key="1">
    <source>
        <dbReference type="SAM" id="Phobius"/>
    </source>
</evidence>
<keyword evidence="1" id="KW-0812">Transmembrane</keyword>
<feature type="transmembrane region" description="Helical" evidence="1">
    <location>
        <begin position="321"/>
        <end position="343"/>
    </location>
</feature>
<dbReference type="EMBL" id="JAPWDV010000002">
    <property type="protein sequence ID" value="KAJ6218918.1"/>
    <property type="molecule type" value="Genomic_DNA"/>
</dbReference>
<accession>A0A9Q0RK93</accession>
<proteinExistence type="predicted"/>